<keyword evidence="4" id="KW-1185">Reference proteome</keyword>
<dbReference type="STRING" id="318479.A0A0N4UEA1"/>
<dbReference type="Pfam" id="PF01682">
    <property type="entry name" value="DB"/>
    <property type="match status" value="1"/>
</dbReference>
<dbReference type="PANTHER" id="PTHR21679:SF1">
    <property type="entry name" value="DOMAIN OF UNKNOWN FUNCTION DB DOMAIN-CONTAINING PROTEIN"/>
    <property type="match status" value="1"/>
</dbReference>
<evidence type="ECO:0000313" key="4">
    <source>
        <dbReference type="Proteomes" id="UP000274756"/>
    </source>
</evidence>
<dbReference type="OrthoDB" id="5829006at2759"/>
<gene>
    <name evidence="2" type="ORF">DME_LOCUS737</name>
</gene>
<protein>
    <submittedName>
        <fullName evidence="5">DB domain-containing protein</fullName>
    </submittedName>
</protein>
<reference evidence="5" key="1">
    <citation type="submission" date="2017-02" db="UniProtKB">
        <authorList>
            <consortium name="WormBaseParasite"/>
        </authorList>
    </citation>
    <scope>IDENTIFICATION</scope>
</reference>
<sequence length="204" mass="24001">VLKCPYVKRQNCCFFRIPSDCVPKHCFNYVIQHCPDRKSLMFKRFMRKPRGDIRRAPNIFLRSDELPKCGIEEMEYRPCISKAIANKLFNSCCQLYVPQECQFMCIYETNQTLARKMLITMITEKKCSMKYLSTILYCASQNRDNRKCCTYLGLNAPHLQVGSRCLRMCDPSGTAIERLEKEDATCLYNWNVIMYCHQSGMREM</sequence>
<dbReference type="EMBL" id="UYYG01000007">
    <property type="protein sequence ID" value="VDN50764.1"/>
    <property type="molecule type" value="Genomic_DNA"/>
</dbReference>
<proteinExistence type="predicted"/>
<dbReference type="InterPro" id="IPR002602">
    <property type="entry name" value="DB"/>
</dbReference>
<accession>A0A0N4UEA1</accession>
<name>A0A0N4UEA1_DRAME</name>
<dbReference type="PANTHER" id="PTHR21679">
    <property type="entry name" value="DOMAIN OF UNKNOWN FUNCTION DB DOMAIN-CONTAINING PROTEIN-RELATED"/>
    <property type="match status" value="1"/>
</dbReference>
<dbReference type="WBParaSite" id="DME_0000569201-mRNA-1">
    <property type="protein sequence ID" value="DME_0000569201-mRNA-1"/>
    <property type="gene ID" value="DME_0000569201"/>
</dbReference>
<dbReference type="AlphaFoldDB" id="A0A0N4UEA1"/>
<dbReference type="Proteomes" id="UP000274756">
    <property type="component" value="Unassembled WGS sequence"/>
</dbReference>
<feature type="domain" description="Domain of unknown function DB" evidence="1">
    <location>
        <begin position="92"/>
        <end position="197"/>
    </location>
</feature>
<evidence type="ECO:0000259" key="1">
    <source>
        <dbReference type="Pfam" id="PF01682"/>
    </source>
</evidence>
<dbReference type="Proteomes" id="UP000038040">
    <property type="component" value="Unplaced"/>
</dbReference>
<evidence type="ECO:0000313" key="3">
    <source>
        <dbReference type="Proteomes" id="UP000038040"/>
    </source>
</evidence>
<evidence type="ECO:0000313" key="5">
    <source>
        <dbReference type="WBParaSite" id="DME_0000569201-mRNA-1"/>
    </source>
</evidence>
<evidence type="ECO:0000313" key="2">
    <source>
        <dbReference type="EMBL" id="VDN50764.1"/>
    </source>
</evidence>
<reference evidence="2 4" key="2">
    <citation type="submission" date="2018-11" db="EMBL/GenBank/DDBJ databases">
        <authorList>
            <consortium name="Pathogen Informatics"/>
        </authorList>
    </citation>
    <scope>NUCLEOTIDE SEQUENCE [LARGE SCALE GENOMIC DNA]</scope>
</reference>
<organism evidence="3 5">
    <name type="scientific">Dracunculus medinensis</name>
    <name type="common">Guinea worm</name>
    <dbReference type="NCBI Taxonomy" id="318479"/>
    <lineage>
        <taxon>Eukaryota</taxon>
        <taxon>Metazoa</taxon>
        <taxon>Ecdysozoa</taxon>
        <taxon>Nematoda</taxon>
        <taxon>Chromadorea</taxon>
        <taxon>Rhabditida</taxon>
        <taxon>Spirurina</taxon>
        <taxon>Dracunculoidea</taxon>
        <taxon>Dracunculidae</taxon>
        <taxon>Dracunculus</taxon>
    </lineage>
</organism>